<evidence type="ECO:0000259" key="2">
    <source>
        <dbReference type="Pfam" id="PF08750"/>
    </source>
</evidence>
<dbReference type="InterPro" id="IPR014861">
    <property type="entry name" value="CNP1-like_dom"/>
</dbReference>
<dbReference type="PATRIC" id="fig|34073.19.peg.5247"/>
<dbReference type="RefSeq" id="WP_196305740.1">
    <property type="nucleotide sequence ID" value="NZ_JZWI01000030.1"/>
</dbReference>
<gene>
    <name evidence="3" type="ORF">VPARA_51270</name>
</gene>
<keyword evidence="4" id="KW-1185">Reference proteome</keyword>
<proteinExistence type="predicted"/>
<dbReference type="AlphaFoldDB" id="A0A0H2LU94"/>
<feature type="region of interest" description="Disordered" evidence="1">
    <location>
        <begin position="40"/>
        <end position="78"/>
    </location>
</feature>
<dbReference type="Pfam" id="PF08750">
    <property type="entry name" value="CNP1"/>
    <property type="match status" value="1"/>
</dbReference>
<comment type="caution">
    <text evidence="3">The sequence shown here is derived from an EMBL/GenBank/DDBJ whole genome shotgun (WGS) entry which is preliminary data.</text>
</comment>
<evidence type="ECO:0000313" key="3">
    <source>
        <dbReference type="EMBL" id="KLN53794.1"/>
    </source>
</evidence>
<sequence length="198" mass="21933">MTLPLLPTTKRPSFRRNAEGALLVVCLALLAGCASGTHDTDNPDWAQAGMQPAPKRYETDAEWKETEAPPPPAFDEKRLEPISMPPYMSLKFGVDPKTIAITRDGIVRYVVVAQNRNGGGANAFYEGVRCSTGEMKSYARYNNGAWQETKTPEWKRISDLNSRYAMALSSQALCRGNAPRNSVGEMVQNLRNPVREVQ</sequence>
<feature type="domain" description="CNP1-like uncharacterised" evidence="2">
    <location>
        <begin position="59"/>
        <end position="191"/>
    </location>
</feature>
<accession>A0A0H2LU94</accession>
<organism evidence="3 4">
    <name type="scientific">Variovorax paradoxus</name>
    <dbReference type="NCBI Taxonomy" id="34073"/>
    <lineage>
        <taxon>Bacteria</taxon>
        <taxon>Pseudomonadati</taxon>
        <taxon>Pseudomonadota</taxon>
        <taxon>Betaproteobacteria</taxon>
        <taxon>Burkholderiales</taxon>
        <taxon>Comamonadaceae</taxon>
        <taxon>Variovorax</taxon>
    </lineage>
</organism>
<reference evidence="3 4" key="1">
    <citation type="submission" date="2015-03" db="EMBL/GenBank/DDBJ databases">
        <title>Genome sequence of Variovorax paradoxus TBEA6.</title>
        <authorList>
            <person name="Poehlein A."/>
            <person name="Schuldes J."/>
            <person name="Wuebbeler J.H."/>
            <person name="Hiessl S."/>
            <person name="Steinbuechel A."/>
            <person name="Daniel R."/>
        </authorList>
    </citation>
    <scope>NUCLEOTIDE SEQUENCE [LARGE SCALE GENOMIC DNA]</scope>
    <source>
        <strain evidence="3 4">TBEA6</strain>
    </source>
</reference>
<protein>
    <submittedName>
        <fullName evidence="3">CNP1-like family protein</fullName>
    </submittedName>
</protein>
<feature type="compositionally biased region" description="Basic and acidic residues" evidence="1">
    <location>
        <begin position="55"/>
        <end position="67"/>
    </location>
</feature>
<name>A0A0H2LU94_VARPD</name>
<dbReference type="Proteomes" id="UP000035170">
    <property type="component" value="Unassembled WGS sequence"/>
</dbReference>
<evidence type="ECO:0000313" key="4">
    <source>
        <dbReference type="Proteomes" id="UP000035170"/>
    </source>
</evidence>
<evidence type="ECO:0000256" key="1">
    <source>
        <dbReference type="SAM" id="MobiDB-lite"/>
    </source>
</evidence>
<dbReference type="EMBL" id="JZWI01000030">
    <property type="protein sequence ID" value="KLN53794.1"/>
    <property type="molecule type" value="Genomic_DNA"/>
</dbReference>